<dbReference type="CDD" id="cd00371">
    <property type="entry name" value="HMA"/>
    <property type="match status" value="1"/>
</dbReference>
<keyword evidence="2" id="KW-0732">Signal</keyword>
<dbReference type="FunFam" id="3.30.70.100:FF:000001">
    <property type="entry name" value="ATPase copper transporting beta"/>
    <property type="match status" value="1"/>
</dbReference>
<evidence type="ECO:0000259" key="3">
    <source>
        <dbReference type="PROSITE" id="PS50846"/>
    </source>
</evidence>
<dbReference type="Pfam" id="PF00403">
    <property type="entry name" value="HMA"/>
    <property type="match status" value="1"/>
</dbReference>
<feature type="signal peptide" evidence="2">
    <location>
        <begin position="1"/>
        <end position="22"/>
    </location>
</feature>
<dbReference type="RefSeq" id="WP_081096816.1">
    <property type="nucleotide sequence ID" value="NZ_CP047218.1"/>
</dbReference>
<dbReference type="InterPro" id="IPR036163">
    <property type="entry name" value="HMA_dom_sf"/>
</dbReference>
<proteinExistence type="predicted"/>
<protein>
    <submittedName>
        <fullName evidence="4">Heavy metal transporter</fullName>
    </submittedName>
</protein>
<dbReference type="PANTHER" id="PTHR46594:SF4">
    <property type="entry name" value="P-TYPE CATION-TRANSPORTING ATPASE"/>
    <property type="match status" value="1"/>
</dbReference>
<evidence type="ECO:0000256" key="2">
    <source>
        <dbReference type="SAM" id="SignalP"/>
    </source>
</evidence>
<dbReference type="AlphaFoldDB" id="A0A6P1GDU0"/>
<dbReference type="InterPro" id="IPR001802">
    <property type="entry name" value="MerP/CopZ"/>
</dbReference>
<accession>A0A6P1GDU0</accession>
<keyword evidence="1" id="KW-0479">Metal-binding</keyword>
<gene>
    <name evidence="4" type="ORF">GS397_05460</name>
</gene>
<organism evidence="4 5">
    <name type="scientific">Sphingobium yanoikuyae</name>
    <name type="common">Sphingomonas yanoikuyae</name>
    <dbReference type="NCBI Taxonomy" id="13690"/>
    <lineage>
        <taxon>Bacteria</taxon>
        <taxon>Pseudomonadati</taxon>
        <taxon>Pseudomonadota</taxon>
        <taxon>Alphaproteobacteria</taxon>
        <taxon>Sphingomonadales</taxon>
        <taxon>Sphingomonadaceae</taxon>
        <taxon>Sphingobium</taxon>
    </lineage>
</organism>
<dbReference type="InterPro" id="IPR006121">
    <property type="entry name" value="HMA_dom"/>
</dbReference>
<dbReference type="Gene3D" id="3.30.70.100">
    <property type="match status" value="1"/>
</dbReference>
<dbReference type="EMBL" id="CP047218">
    <property type="protein sequence ID" value="QHD66569.1"/>
    <property type="molecule type" value="Genomic_DNA"/>
</dbReference>
<evidence type="ECO:0000313" key="5">
    <source>
        <dbReference type="Proteomes" id="UP000464086"/>
    </source>
</evidence>
<feature type="domain" description="HMA" evidence="3">
    <location>
        <begin position="39"/>
        <end position="105"/>
    </location>
</feature>
<dbReference type="PRINTS" id="PR00946">
    <property type="entry name" value="HGSCAVENGER"/>
</dbReference>
<evidence type="ECO:0000313" key="4">
    <source>
        <dbReference type="EMBL" id="QHD66569.1"/>
    </source>
</evidence>
<name>A0A6P1GDU0_SPHYA</name>
<reference evidence="4 5" key="1">
    <citation type="submission" date="2019-12" db="EMBL/GenBank/DDBJ databases">
        <title>Functional and genomic insights into the Sphingobium yanoikuyae YC-JY1, a bacterium efficiently degrading bisphenol A.</title>
        <authorList>
            <person name="Jia Y."/>
            <person name="Li X."/>
            <person name="Wang J."/>
            <person name="Eltoukhy A."/>
            <person name="Lamraoui I."/>
            <person name="Yan Y."/>
        </authorList>
    </citation>
    <scope>NUCLEOTIDE SEQUENCE [LARGE SCALE GENOMIC DNA]</scope>
    <source>
        <strain evidence="4 5">YC-JY1</strain>
    </source>
</reference>
<feature type="chain" id="PRO_5026795823" evidence="2">
    <location>
        <begin position="23"/>
        <end position="109"/>
    </location>
</feature>
<dbReference type="PANTHER" id="PTHR46594">
    <property type="entry name" value="P-TYPE CATION-TRANSPORTING ATPASE"/>
    <property type="match status" value="1"/>
</dbReference>
<dbReference type="SUPFAM" id="SSF55008">
    <property type="entry name" value="HMA, heavy metal-associated domain"/>
    <property type="match status" value="1"/>
</dbReference>
<dbReference type="PROSITE" id="PS50846">
    <property type="entry name" value="HMA_2"/>
    <property type="match status" value="1"/>
</dbReference>
<sequence length="109" mass="10984">MKKTILIGLAVLATAGGGVALALDNSAQDRPAATATAQRQATFAIENMTCATCPITVKKAMEGVAGVSAVTVDFAAKTARVTYDPRRANAAAIAAASTNAGYTARAIQN</sequence>
<evidence type="ECO:0000256" key="1">
    <source>
        <dbReference type="ARBA" id="ARBA00022723"/>
    </source>
</evidence>
<dbReference type="GO" id="GO:0046872">
    <property type="term" value="F:metal ion binding"/>
    <property type="evidence" value="ECO:0007669"/>
    <property type="project" value="UniProtKB-KW"/>
</dbReference>
<dbReference type="Proteomes" id="UP000464086">
    <property type="component" value="Chromosome"/>
</dbReference>